<dbReference type="AlphaFoldDB" id="A3ZRP1"/>
<protein>
    <recommendedName>
        <fullName evidence="1">DUF1559 domain-containing protein</fullName>
    </recommendedName>
</protein>
<dbReference type="InterPro" id="IPR027558">
    <property type="entry name" value="Pre_pil_HX9DG_C"/>
</dbReference>
<dbReference type="InterPro" id="IPR045584">
    <property type="entry name" value="Pilin-like"/>
</dbReference>
<dbReference type="Proteomes" id="UP000004358">
    <property type="component" value="Unassembled WGS sequence"/>
</dbReference>
<dbReference type="Pfam" id="PF07596">
    <property type="entry name" value="SBP_bac_10"/>
    <property type="match status" value="1"/>
</dbReference>
<dbReference type="SUPFAM" id="SSF54523">
    <property type="entry name" value="Pili subunits"/>
    <property type="match status" value="1"/>
</dbReference>
<accession>A3ZRP1</accession>
<gene>
    <name evidence="2" type="ORF">DSM3645_12356</name>
</gene>
<reference evidence="2 3" key="1">
    <citation type="submission" date="2006-02" db="EMBL/GenBank/DDBJ databases">
        <authorList>
            <person name="Amann R."/>
            <person name="Ferriera S."/>
            <person name="Johnson J."/>
            <person name="Kravitz S."/>
            <person name="Halpern A."/>
            <person name="Remington K."/>
            <person name="Beeson K."/>
            <person name="Tran B."/>
            <person name="Rogers Y.-H."/>
            <person name="Friedman R."/>
            <person name="Venter J.C."/>
        </authorList>
    </citation>
    <scope>NUCLEOTIDE SEQUENCE [LARGE SCALE GENOMIC DNA]</scope>
    <source>
        <strain evidence="2 3">DSM 3645</strain>
    </source>
</reference>
<proteinExistence type="predicted"/>
<dbReference type="STRING" id="314230.DSM3645_12356"/>
<dbReference type="Gene3D" id="3.30.700.10">
    <property type="entry name" value="Glycoprotein, Type 4 Pilin"/>
    <property type="match status" value="1"/>
</dbReference>
<feature type="domain" description="DUF1559" evidence="1">
    <location>
        <begin position="22"/>
        <end position="287"/>
    </location>
</feature>
<sequence>MELLVVIAIIGVLIALLLPAVQQAREAARRMSCTNKLKQIGLALHNHHDTYGQFPAGVRNTNTPNFSSSTWCGSTGENGDAREPWTVAILPFLEQGNRFDLFDLNGAFVPTSDTGAAAANEAQFKLANAAYQCPSDPGSRSDWPTLSYFGVQGGGPTAEQSCANNSGGRLFYDNGILFFNSKTKFRDMTDGTSNTFAVGESKYCLTPESRADGIYSSWASGTRINAAFGLPFGVAAAFQQINSDPRVGLKNDTLHIMTKLFGSYHPGGCHFLFGDGSVHFLPETIDLAIYQQMSKRQDGLPVGGYAP</sequence>
<name>A3ZRP1_9BACT</name>
<evidence type="ECO:0000313" key="2">
    <source>
        <dbReference type="EMBL" id="EAQ80810.1"/>
    </source>
</evidence>
<evidence type="ECO:0000313" key="3">
    <source>
        <dbReference type="Proteomes" id="UP000004358"/>
    </source>
</evidence>
<dbReference type="eggNOG" id="COG4968">
    <property type="taxonomic scope" value="Bacteria"/>
</dbReference>
<dbReference type="PANTHER" id="PTHR30093:SF2">
    <property type="entry name" value="TYPE II SECRETION SYSTEM PROTEIN H"/>
    <property type="match status" value="1"/>
</dbReference>
<dbReference type="NCBIfam" id="TIGR04294">
    <property type="entry name" value="pre_pil_HX9DG"/>
    <property type="match status" value="1"/>
</dbReference>
<dbReference type="PANTHER" id="PTHR30093">
    <property type="entry name" value="GENERAL SECRETION PATHWAY PROTEIN G"/>
    <property type="match status" value="1"/>
</dbReference>
<organism evidence="2 3">
    <name type="scientific">Blastopirellula marina DSM 3645</name>
    <dbReference type="NCBI Taxonomy" id="314230"/>
    <lineage>
        <taxon>Bacteria</taxon>
        <taxon>Pseudomonadati</taxon>
        <taxon>Planctomycetota</taxon>
        <taxon>Planctomycetia</taxon>
        <taxon>Pirellulales</taxon>
        <taxon>Pirellulaceae</taxon>
        <taxon>Blastopirellula</taxon>
    </lineage>
</organism>
<evidence type="ECO:0000259" key="1">
    <source>
        <dbReference type="Pfam" id="PF07596"/>
    </source>
</evidence>
<dbReference type="HOGENOM" id="CLU_041661_0_0_0"/>
<comment type="caution">
    <text evidence="2">The sequence shown here is derived from an EMBL/GenBank/DDBJ whole genome shotgun (WGS) entry which is preliminary data.</text>
</comment>
<dbReference type="InterPro" id="IPR011453">
    <property type="entry name" value="DUF1559"/>
</dbReference>
<dbReference type="EMBL" id="AANZ01000007">
    <property type="protein sequence ID" value="EAQ80810.1"/>
    <property type="molecule type" value="Genomic_DNA"/>
</dbReference>